<organism evidence="2 3">
    <name type="scientific">Microbacterium ureisolvens</name>
    <dbReference type="NCBI Taxonomy" id="2781186"/>
    <lineage>
        <taxon>Bacteria</taxon>
        <taxon>Bacillati</taxon>
        <taxon>Actinomycetota</taxon>
        <taxon>Actinomycetes</taxon>
        <taxon>Micrococcales</taxon>
        <taxon>Microbacteriaceae</taxon>
        <taxon>Microbacterium</taxon>
    </lineage>
</organism>
<evidence type="ECO:0008006" key="4">
    <source>
        <dbReference type="Google" id="ProtNLM"/>
    </source>
</evidence>
<proteinExistence type="predicted"/>
<accession>A0ABS7I314</accession>
<keyword evidence="3" id="KW-1185">Reference proteome</keyword>
<name>A0ABS7I314_9MICO</name>
<feature type="region of interest" description="Disordered" evidence="1">
    <location>
        <begin position="369"/>
        <end position="388"/>
    </location>
</feature>
<evidence type="ECO:0000313" key="3">
    <source>
        <dbReference type="Proteomes" id="UP000777440"/>
    </source>
</evidence>
<feature type="compositionally biased region" description="Basic and acidic residues" evidence="1">
    <location>
        <begin position="375"/>
        <end position="388"/>
    </location>
</feature>
<feature type="compositionally biased region" description="Low complexity" evidence="1">
    <location>
        <begin position="185"/>
        <end position="202"/>
    </location>
</feature>
<feature type="region of interest" description="Disordered" evidence="1">
    <location>
        <begin position="182"/>
        <end position="202"/>
    </location>
</feature>
<evidence type="ECO:0000256" key="1">
    <source>
        <dbReference type="SAM" id="MobiDB-lite"/>
    </source>
</evidence>
<comment type="caution">
    <text evidence="2">The sequence shown here is derived from an EMBL/GenBank/DDBJ whole genome shotgun (WGS) entry which is preliminary data.</text>
</comment>
<evidence type="ECO:0000313" key="2">
    <source>
        <dbReference type="EMBL" id="MBW9111693.1"/>
    </source>
</evidence>
<dbReference type="EMBL" id="JAEUAX010000015">
    <property type="protein sequence ID" value="MBW9111693.1"/>
    <property type="molecule type" value="Genomic_DNA"/>
</dbReference>
<reference evidence="2 3" key="1">
    <citation type="journal article" date="2021" name="MBio">
        <title>Poor Competitiveness of Bradyrhizobium in Pigeon Pea Root Colonization in Indian Soils.</title>
        <authorList>
            <person name="Chalasani D."/>
            <person name="Basu A."/>
            <person name="Pullabhotla S.V.S.R.N."/>
            <person name="Jorrin B."/>
            <person name="Neal A.L."/>
            <person name="Poole P.S."/>
            <person name="Podile A.R."/>
            <person name="Tkacz A."/>
        </authorList>
    </citation>
    <scope>NUCLEOTIDE SEQUENCE [LARGE SCALE GENOMIC DNA]</scope>
    <source>
        <strain evidence="2 3">HU12</strain>
    </source>
</reference>
<gene>
    <name evidence="2" type="ORF">JNB61_18135</name>
</gene>
<dbReference type="RefSeq" id="WP_220340551.1">
    <property type="nucleotide sequence ID" value="NZ_JAEUAX010000015.1"/>
</dbReference>
<protein>
    <recommendedName>
        <fullName evidence="4">ATP-binding protein</fullName>
    </recommendedName>
</protein>
<dbReference type="Proteomes" id="UP000777440">
    <property type="component" value="Unassembled WGS sequence"/>
</dbReference>
<sequence length="1373" mass="146936">MADPWSDLDTSVPLLLVPVRVETQSRESAAGDGSIELLVRIYPDDVAIDDTASHALLMPDFFRVIAAQGGDVSIEDGAPIGRNDDLGLGLGHIGEEAGDTEFEAGAQRLGALASGAPGGDAAWLTDYGAARDRGFAVTLTLNGGRARIDRLYVIGARSGTPDDSADDVVDALKGHARAELVGAGTPTNNTEAARAATPPTEDTSDAASLALARALGVADLQAFDDWPRTAADPDLAGAMAMALWPVTWGRWLRDAWRPRRRGLTVFDRIDLRDHVERFVRPEGPLPVLRIDRQPYGMLPTCLTEELVPDDRSEQLLIRVARAVWPLWASAPLPPSVHDGDLADTLPRILGLAPASRNVRARRALRTDGPLGASIRRTDPDSEEERRRATRELEERLRVEPGSLRQVPHLGGVRMLGLPLVHDSDADALARLVEGTGDVGEESVLQMLLTAARENARAEARAARAAIVRHLDIGPELLDILDRDPTGREAAGIRDEIVGQLTFWWEQFAAPQQPGGPPRLGDDGVRLADLLVSAVGPDLFDIDTATLDTLARDILDRLRFDHARLVDAVRGSPLLDRFRIPGPDLLTQARELLALLLEYLDALDTAHRTRTGIARLAQIHGDAHRQRLLAGALDAASHRLDAWVTALASRRLARLRRDQPRGIALGAYAWLEDITLDPRSADPDTAVESRGVGWIQAPSPTHAATAALLRSARLTHAPHEGAESPFEIDLSSTRTREAVDIVRGMAQGQELGALLGYRFERWLHEHDKVLNRLVPALRAHAPLVVGRETPPSPADGAAFALTGAVVDGLVLLQKRAGLRTALQKEQTYEGWSLPTEDELRAVDTLVERLERLADAVSDLMLAEGVHQLAAGATARAAAAMDALSGDVLPEEPDVPRSPAERQGITQRLAVLSAAAGTAPGPAGGWAHSIRSRAHPFWEAWCRAVLGRADLIALRVRPDGGTVNLSAVDISALDFVLAADGSETGLERFWQRCRRRRGGLPDTPVRSHAQLGARRITLHDAWQLAAAARAVLENARALEPDDLVAAGSGNDIARHEPETAALATRRIAVIEELEELAGLPLPTRTAQLLRRADDLALVGLGGETDPGSLGGEPTVLTDFVAGLIAALRARIAAAQAAEDPAVALAEVVGRVPVVPDLRPPPDPALPGALVDADALPTVRRWLARMTHVRPAVARFSTLSALRVATERAAGLGIAVFGADRWVGDGEAPDGAATQLVFERMPGFDATGVVAGFVVDQWAEHRPALRRVGEGREPRQLVSTGLAIHADAPAARAPHALLLGVSPDGGAWSEARILALLDEVRALALMRLATPGDLGRLGELLPAIAVTHWSLIDENVIDPRGLAGADRIVSTYTKAR</sequence>